<gene>
    <name evidence="3" type="ORF">BLNAU_17086</name>
</gene>
<sequence>MSKFNAPLCTLALTSACLTTTDVKIAVNSLRSPILTSHSQTLLEAISLSTPNLILPPIVNLDTIGNVVTITLTVLLSQLLSILSPTIATIETQKVHIATCVLKNLTRPGQAPAAGRNMPSSTASLVGTRTEHVESQLCGDVVLDFNSSGSPLSYVSHTPPQPSDANEFIIKSEKKDEKKKTKKQVEAKKEEETDKGNAKQILTEEEQDTGKIKFKSYTKYLCTLIPLDVAVLVELYVVISEAGHLYGRGGWTT</sequence>
<organism evidence="3 4">
    <name type="scientific">Blattamonas nauphoetae</name>
    <dbReference type="NCBI Taxonomy" id="2049346"/>
    <lineage>
        <taxon>Eukaryota</taxon>
        <taxon>Metamonada</taxon>
        <taxon>Preaxostyla</taxon>
        <taxon>Oxymonadida</taxon>
        <taxon>Blattamonas</taxon>
    </lineage>
</organism>
<name>A0ABQ9X7U4_9EUKA</name>
<feature type="chain" id="PRO_5047402765" evidence="2">
    <location>
        <begin position="17"/>
        <end position="253"/>
    </location>
</feature>
<comment type="caution">
    <text evidence="3">The sequence shown here is derived from an EMBL/GenBank/DDBJ whole genome shotgun (WGS) entry which is preliminary data.</text>
</comment>
<evidence type="ECO:0000313" key="3">
    <source>
        <dbReference type="EMBL" id="KAK2947962.1"/>
    </source>
</evidence>
<feature type="signal peptide" evidence="2">
    <location>
        <begin position="1"/>
        <end position="16"/>
    </location>
</feature>
<evidence type="ECO:0000256" key="1">
    <source>
        <dbReference type="SAM" id="MobiDB-lite"/>
    </source>
</evidence>
<dbReference type="Proteomes" id="UP001281761">
    <property type="component" value="Unassembled WGS sequence"/>
</dbReference>
<feature type="compositionally biased region" description="Basic and acidic residues" evidence="1">
    <location>
        <begin position="170"/>
        <end position="197"/>
    </location>
</feature>
<dbReference type="EMBL" id="JARBJD010000187">
    <property type="protein sequence ID" value="KAK2947962.1"/>
    <property type="molecule type" value="Genomic_DNA"/>
</dbReference>
<proteinExistence type="predicted"/>
<evidence type="ECO:0000313" key="4">
    <source>
        <dbReference type="Proteomes" id="UP001281761"/>
    </source>
</evidence>
<keyword evidence="2" id="KW-0732">Signal</keyword>
<keyword evidence="4" id="KW-1185">Reference proteome</keyword>
<evidence type="ECO:0000256" key="2">
    <source>
        <dbReference type="SAM" id="SignalP"/>
    </source>
</evidence>
<dbReference type="PROSITE" id="PS51257">
    <property type="entry name" value="PROKAR_LIPOPROTEIN"/>
    <property type="match status" value="1"/>
</dbReference>
<accession>A0ABQ9X7U4</accession>
<protein>
    <submittedName>
        <fullName evidence="3">Uncharacterized protein</fullName>
    </submittedName>
</protein>
<feature type="region of interest" description="Disordered" evidence="1">
    <location>
        <begin position="153"/>
        <end position="202"/>
    </location>
</feature>
<reference evidence="3 4" key="1">
    <citation type="journal article" date="2022" name="bioRxiv">
        <title>Genomics of Preaxostyla Flagellates Illuminates Evolutionary Transitions and the Path Towards Mitochondrial Loss.</title>
        <authorList>
            <person name="Novak L.V.F."/>
            <person name="Treitli S.C."/>
            <person name="Pyrih J."/>
            <person name="Halakuc P."/>
            <person name="Pipaliya S.V."/>
            <person name="Vacek V."/>
            <person name="Brzon O."/>
            <person name="Soukal P."/>
            <person name="Eme L."/>
            <person name="Dacks J.B."/>
            <person name="Karnkowska A."/>
            <person name="Elias M."/>
            <person name="Hampl V."/>
        </authorList>
    </citation>
    <scope>NUCLEOTIDE SEQUENCE [LARGE SCALE GENOMIC DNA]</scope>
    <source>
        <strain evidence="3">NAU3</strain>
        <tissue evidence="3">Gut</tissue>
    </source>
</reference>